<name>A0A5J4YU05_PORPP</name>
<keyword evidence="1" id="KW-0479">Metal-binding</keyword>
<proteinExistence type="predicted"/>
<organism evidence="5 6">
    <name type="scientific">Porphyridium purpureum</name>
    <name type="common">Red alga</name>
    <name type="synonym">Porphyridium cruentum</name>
    <dbReference type="NCBI Taxonomy" id="35688"/>
    <lineage>
        <taxon>Eukaryota</taxon>
        <taxon>Rhodophyta</taxon>
        <taxon>Bangiophyceae</taxon>
        <taxon>Porphyridiales</taxon>
        <taxon>Porphyridiaceae</taxon>
        <taxon>Porphyridium</taxon>
    </lineage>
</organism>
<dbReference type="Pfam" id="PF03732">
    <property type="entry name" value="Retrotrans_gag"/>
    <property type="match status" value="1"/>
</dbReference>
<evidence type="ECO:0000313" key="6">
    <source>
        <dbReference type="Proteomes" id="UP000324585"/>
    </source>
</evidence>
<dbReference type="OrthoDB" id="13267at2759"/>
<dbReference type="SMART" id="SM00343">
    <property type="entry name" value="ZnF_C2HC"/>
    <property type="match status" value="1"/>
</dbReference>
<dbReference type="InterPro" id="IPR032567">
    <property type="entry name" value="RTL1-rel"/>
</dbReference>
<feature type="region of interest" description="Disordered" evidence="3">
    <location>
        <begin position="446"/>
        <end position="480"/>
    </location>
</feature>
<keyword evidence="1" id="KW-0862">Zinc</keyword>
<dbReference type="SUPFAM" id="SSF57756">
    <property type="entry name" value="Retrovirus zinc finger-like domains"/>
    <property type="match status" value="1"/>
</dbReference>
<dbReference type="EMBL" id="VRMN01000004">
    <property type="protein sequence ID" value="KAA8494420.1"/>
    <property type="molecule type" value="Genomic_DNA"/>
</dbReference>
<accession>A0A5J4YU05</accession>
<dbReference type="CDD" id="cd00303">
    <property type="entry name" value="retropepsin_like"/>
    <property type="match status" value="1"/>
</dbReference>
<dbReference type="PROSITE" id="PS50158">
    <property type="entry name" value="ZF_CCHC"/>
    <property type="match status" value="1"/>
</dbReference>
<protein>
    <recommendedName>
        <fullName evidence="4">CCHC-type domain-containing protein</fullName>
    </recommendedName>
</protein>
<dbReference type="Proteomes" id="UP000324585">
    <property type="component" value="Unassembled WGS sequence"/>
</dbReference>
<comment type="caution">
    <text evidence="5">The sequence shown here is derived from an EMBL/GenBank/DDBJ whole genome shotgun (WGS) entry which is preliminary data.</text>
</comment>
<dbReference type="SUPFAM" id="SSF50630">
    <property type="entry name" value="Acid proteases"/>
    <property type="match status" value="1"/>
</dbReference>
<evidence type="ECO:0000256" key="1">
    <source>
        <dbReference type="PROSITE-ProRule" id="PRU00047"/>
    </source>
</evidence>
<dbReference type="GO" id="GO:0008270">
    <property type="term" value="F:zinc ion binding"/>
    <property type="evidence" value="ECO:0007669"/>
    <property type="project" value="UniProtKB-KW"/>
</dbReference>
<feature type="coiled-coil region" evidence="2">
    <location>
        <begin position="14"/>
        <end position="41"/>
    </location>
</feature>
<dbReference type="Gene3D" id="2.40.70.10">
    <property type="entry name" value="Acid Proteases"/>
    <property type="match status" value="1"/>
</dbReference>
<dbReference type="InterPro" id="IPR021109">
    <property type="entry name" value="Peptidase_aspartic_dom_sf"/>
</dbReference>
<reference evidence="6" key="1">
    <citation type="journal article" date="2019" name="Nat. Commun.">
        <title>Expansion of phycobilisome linker gene families in mesophilic red algae.</title>
        <authorList>
            <person name="Lee J."/>
            <person name="Kim D."/>
            <person name="Bhattacharya D."/>
            <person name="Yoon H.S."/>
        </authorList>
    </citation>
    <scope>NUCLEOTIDE SEQUENCE [LARGE SCALE GENOMIC DNA]</scope>
    <source>
        <strain evidence="6">CCMP 1328</strain>
    </source>
</reference>
<dbReference type="InterPro" id="IPR036875">
    <property type="entry name" value="Znf_CCHC_sf"/>
</dbReference>
<dbReference type="Gene3D" id="4.10.60.10">
    <property type="entry name" value="Zinc finger, CCHC-type"/>
    <property type="match status" value="1"/>
</dbReference>
<sequence>MSQGDMEALVAGLRTELGTDLRNASERIMILEQELARERAAREHMGPPHFSASAVSRVAGPAPMKVFTGARDATEIATWVMDVKERIYEPLQEEAAASGRTWAASSERLAVRTAATYLEGDAKAWYVHLAQKPETFSDFLGELTARFRPMDFAKRARDQLAETRQGDKSVEDYVVAFDSLCLKIPDIGSAEKLDRFVRGLNERVRIEVLLRQPSTYEDGLTKALDVDSVLKTGQRRIGGPSFGSGSDGRAPMELGAAEQMQKKKKMKFKKKRRGRKSRQNDVCHACKKKGHWQRDCPDAETDGVELELLHAERGMAGEKALSLVKRNVSVDGVAAVAVVDTGATNTFLSYSLCLREGIKVVKRATLAVRLANGSVTRARGIARVVIGMAGFRNARLTAIVRSGKHDVILGLDWLRAQGASLRVGGQEFLQTEVVCLNKIDHEVRTRSGAARRPSNDALPQGIREPSPLNPPLARSRCTPAVPPPYPRCTPAVPPLYPRSLNSALLSLSLEPSRRFQPPPGCTPIPYWVVIARLVPKGRGLQAYHAPPCTPTVQWVRRDQVSGHGLWLFLIISLTHGLLP</sequence>
<dbReference type="AlphaFoldDB" id="A0A5J4YU05"/>
<dbReference type="Pfam" id="PF13975">
    <property type="entry name" value="gag-asp_proteas"/>
    <property type="match status" value="1"/>
</dbReference>
<keyword evidence="6" id="KW-1185">Reference proteome</keyword>
<evidence type="ECO:0000256" key="2">
    <source>
        <dbReference type="SAM" id="Coils"/>
    </source>
</evidence>
<gene>
    <name evidence="5" type="ORF">FVE85_2661</name>
</gene>
<evidence type="ECO:0000259" key="4">
    <source>
        <dbReference type="PROSITE" id="PS50158"/>
    </source>
</evidence>
<dbReference type="GO" id="GO:0003676">
    <property type="term" value="F:nucleic acid binding"/>
    <property type="evidence" value="ECO:0007669"/>
    <property type="project" value="InterPro"/>
</dbReference>
<dbReference type="Pfam" id="PF00098">
    <property type="entry name" value="zf-CCHC"/>
    <property type="match status" value="1"/>
</dbReference>
<dbReference type="PANTHER" id="PTHR15503">
    <property type="entry name" value="LDOC1 RELATED"/>
    <property type="match status" value="1"/>
</dbReference>
<keyword evidence="1" id="KW-0863">Zinc-finger</keyword>
<dbReference type="InterPro" id="IPR001878">
    <property type="entry name" value="Znf_CCHC"/>
</dbReference>
<keyword evidence="2" id="KW-0175">Coiled coil</keyword>
<dbReference type="InterPro" id="IPR005162">
    <property type="entry name" value="Retrotrans_gag_dom"/>
</dbReference>
<feature type="domain" description="CCHC-type" evidence="4">
    <location>
        <begin position="283"/>
        <end position="298"/>
    </location>
</feature>
<evidence type="ECO:0000256" key="3">
    <source>
        <dbReference type="SAM" id="MobiDB-lite"/>
    </source>
</evidence>
<evidence type="ECO:0000313" key="5">
    <source>
        <dbReference type="EMBL" id="KAA8494420.1"/>
    </source>
</evidence>
<dbReference type="PANTHER" id="PTHR15503:SF22">
    <property type="entry name" value="TRANSPOSON TY3-I GAG POLYPROTEIN"/>
    <property type="match status" value="1"/>
</dbReference>